<keyword evidence="7" id="KW-0408">Iron</keyword>
<protein>
    <recommendedName>
        <fullName evidence="12">tRNA wybutosine-synthesizing protein 5</fullName>
        <ecNumber evidence="11">1.14.11.42</ecNumber>
    </recommendedName>
    <alternativeName>
        <fullName evidence="13">tRNA(Phe) (7-(3-amino-3-carboxypropyl)wyosine(37)-C(2))-hydroxylase</fullName>
    </alternativeName>
</protein>
<dbReference type="SUPFAM" id="SSF51197">
    <property type="entry name" value="Clavaminate synthase-like"/>
    <property type="match status" value="1"/>
</dbReference>
<evidence type="ECO:0000256" key="12">
    <source>
        <dbReference type="ARBA" id="ARBA00069230"/>
    </source>
</evidence>
<evidence type="ECO:0000313" key="15">
    <source>
        <dbReference type="EMBL" id="EEN54533.1"/>
    </source>
</evidence>
<dbReference type="AlphaFoldDB" id="C3YZ25"/>
<reference evidence="16" key="2">
    <citation type="journal article" date="2020" name="Nat. Ecol. Evol.">
        <title>Deeply conserved synteny resolves early events in vertebrate evolution.</title>
        <authorList>
            <person name="Simakov O."/>
            <person name="Marletaz F."/>
            <person name="Yue J.X."/>
            <person name="O'Connell B."/>
            <person name="Jenkins J."/>
            <person name="Brandt A."/>
            <person name="Calef R."/>
            <person name="Tung C.H."/>
            <person name="Huang T.K."/>
            <person name="Schmutz J."/>
            <person name="Satoh N."/>
            <person name="Yu J.K."/>
            <person name="Putnam N.H."/>
            <person name="Green R.E."/>
            <person name="Rokhsar D.S."/>
        </authorList>
    </citation>
    <scope>NUCLEOTIDE SEQUENCE [LARGE SCALE GENOMIC DNA]</scope>
    <source>
        <strain evidence="16">S238N-H82</strain>
    </source>
</reference>
<dbReference type="Gene3D" id="2.60.120.650">
    <property type="entry name" value="Cupin"/>
    <property type="match status" value="1"/>
</dbReference>
<dbReference type="InterPro" id="IPR041667">
    <property type="entry name" value="Cupin_8"/>
</dbReference>
<comment type="subunit">
    <text evidence="2">Homodimer.</text>
</comment>
<evidence type="ECO:0000256" key="13">
    <source>
        <dbReference type="ARBA" id="ARBA00082992"/>
    </source>
</evidence>
<dbReference type="PANTHER" id="PTHR12461">
    <property type="entry name" value="HYPOXIA-INDUCIBLE FACTOR 1 ALPHA INHIBITOR-RELATED"/>
    <property type="match status" value="1"/>
</dbReference>
<evidence type="ECO:0000313" key="16">
    <source>
        <dbReference type="Proteomes" id="UP000001554"/>
    </source>
</evidence>
<dbReference type="GO" id="GO:0031591">
    <property type="term" value="P:wybutosine biosynthetic process"/>
    <property type="evidence" value="ECO:0000318"/>
    <property type="project" value="GO_Central"/>
</dbReference>
<dbReference type="EC" id="1.14.11.42" evidence="11"/>
<accession>C3YZ25</accession>
<evidence type="ECO:0000256" key="3">
    <source>
        <dbReference type="ARBA" id="ARBA00022694"/>
    </source>
</evidence>
<dbReference type="GO" id="GO:0102524">
    <property type="term" value="F:tRNA(Phe) (7-(3-amino-3-carboxypropyl)wyosine37-C2)-hydroxylase activity"/>
    <property type="evidence" value="ECO:0000318"/>
    <property type="project" value="GO_Central"/>
</dbReference>
<dbReference type="OMA" id="LYDDRPV"/>
<keyword evidence="3" id="KW-0819">tRNA processing</keyword>
<evidence type="ECO:0000256" key="6">
    <source>
        <dbReference type="ARBA" id="ARBA00023002"/>
    </source>
</evidence>
<dbReference type="InterPro" id="IPR003347">
    <property type="entry name" value="JmjC_dom"/>
</dbReference>
<evidence type="ECO:0000256" key="7">
    <source>
        <dbReference type="ARBA" id="ARBA00023004"/>
    </source>
</evidence>
<dbReference type="Proteomes" id="UP000001554">
    <property type="component" value="Chromosome 18"/>
</dbReference>
<evidence type="ECO:0000256" key="8">
    <source>
        <dbReference type="ARBA" id="ARBA00052052"/>
    </source>
</evidence>
<evidence type="ECO:0000256" key="4">
    <source>
        <dbReference type="ARBA" id="ARBA00022723"/>
    </source>
</evidence>
<dbReference type="Pfam" id="PF13621">
    <property type="entry name" value="Cupin_8"/>
    <property type="match status" value="1"/>
</dbReference>
<evidence type="ECO:0000256" key="1">
    <source>
        <dbReference type="ARBA" id="ARBA00001954"/>
    </source>
</evidence>
<evidence type="ECO:0000256" key="11">
    <source>
        <dbReference type="ARBA" id="ARBA00066716"/>
    </source>
</evidence>
<name>C3YZ25_BRAFL</name>
<evidence type="ECO:0000259" key="14">
    <source>
        <dbReference type="PROSITE" id="PS51184"/>
    </source>
</evidence>
<dbReference type="RefSeq" id="XP_035661109.1">
    <property type="nucleotide sequence ID" value="XM_035805216.1"/>
</dbReference>
<reference evidence="17" key="3">
    <citation type="submission" date="2025-04" db="UniProtKB">
        <authorList>
            <consortium name="RefSeq"/>
        </authorList>
    </citation>
    <scope>IDENTIFICATION</scope>
    <source>
        <strain evidence="17">S238N-H82</strain>
        <tissue evidence="17">Testes</tissue>
    </source>
</reference>
<reference evidence="15" key="1">
    <citation type="journal article" date="2008" name="Nature">
        <title>The amphioxus genome and the evolution of the chordate karyotype.</title>
        <authorList>
            <consortium name="US DOE Joint Genome Institute (JGI-PGF)"/>
            <person name="Putnam N.H."/>
            <person name="Butts T."/>
            <person name="Ferrier D.E.K."/>
            <person name="Furlong R.F."/>
            <person name="Hellsten U."/>
            <person name="Kawashima T."/>
            <person name="Robinson-Rechavi M."/>
            <person name="Shoguchi E."/>
            <person name="Terry A."/>
            <person name="Yu J.-K."/>
            <person name="Benito-Gutierrez E.L."/>
            <person name="Dubchak I."/>
            <person name="Garcia-Fernandez J."/>
            <person name="Gibson-Brown J.J."/>
            <person name="Grigoriev I.V."/>
            <person name="Horton A.C."/>
            <person name="de Jong P.J."/>
            <person name="Jurka J."/>
            <person name="Kapitonov V.V."/>
            <person name="Kohara Y."/>
            <person name="Kuroki Y."/>
            <person name="Lindquist E."/>
            <person name="Lucas S."/>
            <person name="Osoegawa K."/>
            <person name="Pennacchio L.A."/>
            <person name="Salamov A.A."/>
            <person name="Satou Y."/>
            <person name="Sauka-Spengler T."/>
            <person name="Schmutz J."/>
            <person name="Shin-I T."/>
            <person name="Toyoda A."/>
            <person name="Bronner-Fraser M."/>
            <person name="Fujiyama A."/>
            <person name="Holland L.Z."/>
            <person name="Holland P.W.H."/>
            <person name="Satoh N."/>
            <person name="Rokhsar D.S."/>
        </authorList>
    </citation>
    <scope>NUCLEOTIDE SEQUENCE [LARGE SCALE GENOMIC DNA]</scope>
    <source>
        <strain evidence="15">S238N-H82</strain>
        <tissue evidence="15">Testes</tissue>
    </source>
</reference>
<gene>
    <name evidence="17" type="primary">LOC118405645</name>
    <name evidence="15" type="ORF">BRAFLDRAFT_118314</name>
</gene>
<dbReference type="Gene3D" id="6.10.140.1470">
    <property type="match status" value="1"/>
</dbReference>
<dbReference type="SMART" id="SM00558">
    <property type="entry name" value="JmjC"/>
    <property type="match status" value="1"/>
</dbReference>
<comment type="function">
    <text evidence="9">tRNA hydroxylase that acts as a component of the wybutosine biosynthesis pathway. Wybutosine is a hyper modified guanosine with a tricyclic base found at the 3'-position adjacent to the anticodon of eukaryotic phenylalanine tRNA. Catalyzes the hydroxylation of 7-(a-amino-a-carboxypropyl)wyosine (yW-72) into undermodified hydroxywybutosine (OHyW*). OHyW* being further transformed into hydroxywybutosine (OHyW) by LCMT2/TYW4. OHyW is a derivative of wybutosine found in higher eukaryotes.</text>
</comment>
<organism>
    <name type="scientific">Branchiostoma floridae</name>
    <name type="common">Florida lancelet</name>
    <name type="synonym">Amphioxus</name>
    <dbReference type="NCBI Taxonomy" id="7739"/>
    <lineage>
        <taxon>Eukaryota</taxon>
        <taxon>Metazoa</taxon>
        <taxon>Chordata</taxon>
        <taxon>Cephalochordata</taxon>
        <taxon>Leptocardii</taxon>
        <taxon>Amphioxiformes</taxon>
        <taxon>Branchiostomatidae</taxon>
        <taxon>Branchiostoma</taxon>
    </lineage>
</organism>
<dbReference type="OrthoDB" id="263283at2759"/>
<dbReference type="STRING" id="7739.C3YZ25"/>
<dbReference type="GO" id="GO:0046872">
    <property type="term" value="F:metal ion binding"/>
    <property type="evidence" value="ECO:0007669"/>
    <property type="project" value="UniProtKB-KW"/>
</dbReference>
<dbReference type="InParanoid" id="C3YZ25"/>
<evidence type="ECO:0000256" key="2">
    <source>
        <dbReference type="ARBA" id="ARBA00011738"/>
    </source>
</evidence>
<keyword evidence="16" id="KW-1185">Reference proteome</keyword>
<evidence type="ECO:0000313" key="17">
    <source>
        <dbReference type="RefSeq" id="XP_035661109.1"/>
    </source>
</evidence>
<evidence type="ECO:0000256" key="9">
    <source>
        <dbReference type="ARBA" id="ARBA00054171"/>
    </source>
</evidence>
<keyword evidence="5" id="KW-0223">Dioxygenase</keyword>
<dbReference type="EMBL" id="GG666565">
    <property type="protein sequence ID" value="EEN54533.1"/>
    <property type="molecule type" value="Genomic_DNA"/>
</dbReference>
<keyword evidence="4" id="KW-0479">Metal-binding</keyword>
<comment type="similarity">
    <text evidence="10">Belongs to the TYW5 family.</text>
</comment>
<dbReference type="PROSITE" id="PS51184">
    <property type="entry name" value="JMJC"/>
    <property type="match status" value="1"/>
</dbReference>
<proteinExistence type="inferred from homology"/>
<dbReference type="GO" id="GO:0000049">
    <property type="term" value="F:tRNA binding"/>
    <property type="evidence" value="ECO:0000318"/>
    <property type="project" value="GO_Central"/>
</dbReference>
<evidence type="ECO:0000256" key="5">
    <source>
        <dbReference type="ARBA" id="ARBA00022964"/>
    </source>
</evidence>
<keyword evidence="6" id="KW-0560">Oxidoreductase</keyword>
<dbReference type="GeneID" id="118405645"/>
<comment type="cofactor">
    <cofactor evidence="1">
        <name>Fe(2+)</name>
        <dbReference type="ChEBI" id="CHEBI:29033"/>
    </cofactor>
</comment>
<dbReference type="FunFam" id="2.60.120.650:FF:000022">
    <property type="entry name" value="tRNA wybutosine-synthesizing protein 5"/>
    <property type="match status" value="1"/>
</dbReference>
<dbReference type="eggNOG" id="KOG2132">
    <property type="taxonomic scope" value="Eukaryota"/>
</dbReference>
<comment type="catalytic activity">
    <reaction evidence="8">
        <text>7-[(3S)-3-amino-3-carboxypropyl]wyosine(37) in tRNA(Phe) + 2-oxoglutarate + O2 = 7-(2-hydroxy-3-amino-3-carboxypropyl)wyosine(37) in tRNA(Phe) + succinate + CO2</text>
        <dbReference type="Rhea" id="RHEA:37899"/>
        <dbReference type="Rhea" id="RHEA-COMP:10379"/>
        <dbReference type="Rhea" id="RHEA-COMP:11848"/>
        <dbReference type="ChEBI" id="CHEBI:15379"/>
        <dbReference type="ChEBI" id="CHEBI:16526"/>
        <dbReference type="ChEBI" id="CHEBI:16810"/>
        <dbReference type="ChEBI" id="CHEBI:30031"/>
        <dbReference type="ChEBI" id="CHEBI:73543"/>
        <dbReference type="ChEBI" id="CHEBI:73603"/>
        <dbReference type="EC" id="1.14.11.42"/>
    </reaction>
    <physiologicalReaction direction="left-to-right" evidence="8">
        <dbReference type="Rhea" id="RHEA:37900"/>
    </physiologicalReaction>
</comment>
<dbReference type="PANTHER" id="PTHR12461:SF104">
    <property type="entry name" value="TRNA WYBUTOSINE-SYNTHESIZING PROTEIN 5"/>
    <property type="match status" value="1"/>
</dbReference>
<sequence length="317" mass="36718">MGDSEKDGKVPLYEDVNKELFLSEIYPKRVPAVLRGVDIGPCVNLWTTDYLFQKGGSRQVKIHVCPTAQMDFINKNFAYRTLPFDEFVTRAAEEKHKDFFHSQDEKYYLRSLGEDPRKDIADIRTQFPELADDIIFPEFFAPSQFFSSVFRIGSPGVQLWTHYDIMDNLLIQVSGRKRVVLFSPRDATHLYLTGDKSAVLDLENPDLERFPQFSQARPYTCTLQPGDILFLPALWFHNVVSLDFGVAINIFWRHLDPGFYDNKDPYGNKDLLSGQRALQILDRALKTLDELPVEYKDFYGRRMVSKIQQTVLDKELP</sequence>
<dbReference type="KEGG" id="bfo:118405645"/>
<evidence type="ECO:0000256" key="10">
    <source>
        <dbReference type="ARBA" id="ARBA00060814"/>
    </source>
</evidence>
<feature type="domain" description="JmjC" evidence="14">
    <location>
        <begin position="116"/>
        <end position="269"/>
    </location>
</feature>